<dbReference type="InterPro" id="IPR042099">
    <property type="entry name" value="ANL_N_sf"/>
</dbReference>
<dbReference type="GO" id="GO:0070395">
    <property type="term" value="P:lipoteichoic acid biosynthetic process"/>
    <property type="evidence" value="ECO:0007669"/>
    <property type="project" value="UniProtKB-UniRule"/>
</dbReference>
<accession>A0A6G8B0J1</accession>
<dbReference type="Pfam" id="PF13193">
    <property type="entry name" value="AMP-binding_C"/>
    <property type="match status" value="1"/>
</dbReference>
<evidence type="ECO:0000313" key="10">
    <source>
        <dbReference type="EMBL" id="QIL50757.1"/>
    </source>
</evidence>
<evidence type="ECO:0000259" key="9">
    <source>
        <dbReference type="Pfam" id="PF13193"/>
    </source>
</evidence>
<dbReference type="InterPro" id="IPR025110">
    <property type="entry name" value="AMP-bd_C"/>
</dbReference>
<dbReference type="Gene3D" id="3.30.300.30">
    <property type="match status" value="1"/>
</dbReference>
<evidence type="ECO:0000313" key="11">
    <source>
        <dbReference type="Proteomes" id="UP000500741"/>
    </source>
</evidence>
<keyword evidence="1 7" id="KW-0963">Cytoplasm</keyword>
<dbReference type="InterPro" id="IPR044507">
    <property type="entry name" value="DltA-like"/>
</dbReference>
<keyword evidence="4 7" id="KW-0067">ATP-binding</keyword>
<feature type="binding site" evidence="7">
    <location>
        <begin position="397"/>
        <end position="400"/>
    </location>
    <ligand>
        <name>ATP</name>
        <dbReference type="ChEBI" id="CHEBI:30616"/>
    </ligand>
</feature>
<dbReference type="PROSITE" id="PS00455">
    <property type="entry name" value="AMP_BINDING"/>
    <property type="match status" value="1"/>
</dbReference>
<dbReference type="InterPro" id="IPR000873">
    <property type="entry name" value="AMP-dep_synth/lig_dom"/>
</dbReference>
<evidence type="ECO:0000256" key="7">
    <source>
        <dbReference type="HAMAP-Rule" id="MF_00593"/>
    </source>
</evidence>
<feature type="domain" description="AMP-binding enzyme C-terminal" evidence="9">
    <location>
        <begin position="419"/>
        <end position="500"/>
    </location>
</feature>
<dbReference type="PANTHER" id="PTHR45398:SF1">
    <property type="entry name" value="ENZYME, PUTATIVE (JCVI)-RELATED"/>
    <property type="match status" value="1"/>
</dbReference>
<organism evidence="10 11">
    <name type="scientific">Weissella coleopterorum</name>
    <dbReference type="NCBI Taxonomy" id="2714949"/>
    <lineage>
        <taxon>Bacteria</taxon>
        <taxon>Bacillati</taxon>
        <taxon>Bacillota</taxon>
        <taxon>Bacilli</taxon>
        <taxon>Lactobacillales</taxon>
        <taxon>Lactobacillaceae</taxon>
        <taxon>Weissella</taxon>
    </lineage>
</organism>
<gene>
    <name evidence="7 10" type="primary">dltA</name>
    <name evidence="10" type="ORF">G7084_05180</name>
</gene>
<name>A0A6G8B0J1_9LACO</name>
<dbReference type="NCBIfam" id="NF003417">
    <property type="entry name" value="PRK04813.1"/>
    <property type="match status" value="1"/>
</dbReference>
<feature type="binding site" evidence="7">
    <location>
        <position position="199"/>
    </location>
    <ligand>
        <name>D-alanine</name>
        <dbReference type="ChEBI" id="CHEBI:57416"/>
    </ligand>
</feature>
<dbReference type="KEGG" id="wco:G7084_05180"/>
<dbReference type="InterPro" id="IPR010071">
    <property type="entry name" value="AA_adenyl_dom"/>
</dbReference>
<reference evidence="10 11" key="1">
    <citation type="submission" date="2020-03" db="EMBL/GenBank/DDBJ databases">
        <title>Weissella sp. nov., isolated from Cybister lewisianus.</title>
        <authorList>
            <person name="Hyun D.-W."/>
            <person name="Bae J.-W."/>
        </authorList>
    </citation>
    <scope>NUCLEOTIDE SEQUENCE [LARGE SCALE GENOMIC DNA]</scope>
    <source>
        <strain evidence="10 11">HDW19</strain>
    </source>
</reference>
<keyword evidence="2 7" id="KW-0436">Ligase</keyword>
<feature type="binding site" evidence="7">
    <location>
        <begin position="294"/>
        <end position="299"/>
    </location>
    <ligand>
        <name>ATP</name>
        <dbReference type="ChEBI" id="CHEBI:30616"/>
    </ligand>
</feature>
<comment type="similarity">
    <text evidence="6 7">Belongs to the ATP-dependent AMP-binding enzyme family. DltA subfamily.</text>
</comment>
<dbReference type="FunFam" id="3.30.300.30:FF:000012">
    <property type="entry name" value="D-alanine--D-alanyl carrier protein ligase"/>
    <property type="match status" value="1"/>
</dbReference>
<dbReference type="Proteomes" id="UP000500741">
    <property type="component" value="Chromosome"/>
</dbReference>
<evidence type="ECO:0000256" key="2">
    <source>
        <dbReference type="ARBA" id="ARBA00022598"/>
    </source>
</evidence>
<evidence type="ECO:0000256" key="1">
    <source>
        <dbReference type="ARBA" id="ARBA00022490"/>
    </source>
</evidence>
<dbReference type="InterPro" id="IPR020845">
    <property type="entry name" value="AMP-binding_CS"/>
</dbReference>
<comment type="pathway">
    <text evidence="7">Cell wall biogenesis; lipoteichoic acid biosynthesis.</text>
</comment>
<feature type="domain" description="AMP-dependent synthetase/ligase" evidence="8">
    <location>
        <begin position="14"/>
        <end position="362"/>
    </location>
</feature>
<feature type="binding site" evidence="7">
    <location>
        <position position="303"/>
    </location>
    <ligand>
        <name>D-alanine</name>
        <dbReference type="ChEBI" id="CHEBI:57416"/>
    </ligand>
</feature>
<evidence type="ECO:0000256" key="3">
    <source>
        <dbReference type="ARBA" id="ARBA00022741"/>
    </source>
</evidence>
<dbReference type="HAMAP" id="MF_00593">
    <property type="entry name" value="DltA"/>
    <property type="match status" value="1"/>
</dbReference>
<evidence type="ECO:0000259" key="8">
    <source>
        <dbReference type="Pfam" id="PF00501"/>
    </source>
</evidence>
<dbReference type="GO" id="GO:0047473">
    <property type="term" value="F:D-alanine [D-alanyl carrier protein] ligase activity"/>
    <property type="evidence" value="ECO:0007669"/>
    <property type="project" value="UniProtKB-UniRule"/>
</dbReference>
<keyword evidence="11" id="KW-1185">Reference proteome</keyword>
<dbReference type="EC" id="6.2.1.54" evidence="7"/>
<protein>
    <recommendedName>
        <fullName evidence="7">D-alanine--D-alanyl carrier protein ligase</fullName>
        <shortName evidence="7">DCL</shortName>
        <ecNumber evidence="7">6.2.1.54</ecNumber>
    </recommendedName>
    <alternativeName>
        <fullName evidence="7">D-alanine--poly(phosphoribitol) ligase subunit 1</fullName>
    </alternativeName>
    <alternativeName>
        <fullName evidence="7">D-alanine-activating enzyme</fullName>
        <shortName evidence="7">DAE</shortName>
    </alternativeName>
</protein>
<feature type="binding site" evidence="7">
    <location>
        <begin position="152"/>
        <end position="153"/>
    </location>
    <ligand>
        <name>ATP</name>
        <dbReference type="ChEBI" id="CHEBI:30616"/>
    </ligand>
</feature>
<dbReference type="AlphaFoldDB" id="A0A6G8B0J1"/>
<dbReference type="InterPro" id="IPR010072">
    <property type="entry name" value="DltA"/>
</dbReference>
<feature type="binding site" evidence="7">
    <location>
        <position position="385"/>
    </location>
    <ligand>
        <name>ATP</name>
        <dbReference type="ChEBI" id="CHEBI:30616"/>
    </ligand>
</feature>
<dbReference type="GO" id="GO:0005737">
    <property type="term" value="C:cytoplasm"/>
    <property type="evidence" value="ECO:0007669"/>
    <property type="project" value="UniProtKB-SubCell"/>
</dbReference>
<comment type="function">
    <text evidence="5 7">Catalyzes the first step in the D-alanylation of lipoteichoic acid (LTA), the activation of D-alanine and its transfer onto the D-alanyl carrier protein (Dcp) DltC. In an ATP-dependent two-step reaction, forms a high energy D-alanyl-AMP intermediate, followed by transfer of the D-alanyl residue as a thiol ester to the phosphopantheinyl prosthetic group of the Dcp. D-alanylation of LTA plays an important role in modulating the properties of the cell wall in Gram-positive bacteria, influencing the net charge of the cell wall.</text>
</comment>
<evidence type="ECO:0000256" key="6">
    <source>
        <dbReference type="ARBA" id="ARBA00061336"/>
    </source>
</evidence>
<dbReference type="EMBL" id="CP049888">
    <property type="protein sequence ID" value="QIL50757.1"/>
    <property type="molecule type" value="Genomic_DNA"/>
</dbReference>
<feature type="binding site" evidence="7">
    <location>
        <position position="500"/>
    </location>
    <ligand>
        <name>D-alanine</name>
        <dbReference type="ChEBI" id="CHEBI:57416"/>
    </ligand>
</feature>
<comment type="catalytic activity">
    <reaction evidence="7">
        <text>holo-[D-alanyl-carrier protein] + D-alanine + ATP = D-alanyl-[D-alanyl-carrier protein] + AMP + diphosphate</text>
        <dbReference type="Rhea" id="RHEA:55132"/>
        <dbReference type="Rhea" id="RHEA-COMP:14102"/>
        <dbReference type="Rhea" id="RHEA-COMP:14103"/>
        <dbReference type="ChEBI" id="CHEBI:30616"/>
        <dbReference type="ChEBI" id="CHEBI:33019"/>
        <dbReference type="ChEBI" id="CHEBI:57416"/>
        <dbReference type="ChEBI" id="CHEBI:64479"/>
        <dbReference type="ChEBI" id="CHEBI:138620"/>
        <dbReference type="ChEBI" id="CHEBI:456215"/>
        <dbReference type="EC" id="6.2.1.54"/>
    </reaction>
</comment>
<dbReference type="GO" id="GO:0005524">
    <property type="term" value="F:ATP binding"/>
    <property type="evidence" value="ECO:0007669"/>
    <property type="project" value="UniProtKB-KW"/>
</dbReference>
<dbReference type="NCBIfam" id="TIGR01734">
    <property type="entry name" value="D-ala-DACP-lig"/>
    <property type="match status" value="1"/>
</dbReference>
<dbReference type="Pfam" id="PF00501">
    <property type="entry name" value="AMP-binding"/>
    <property type="match status" value="1"/>
</dbReference>
<dbReference type="UniPathway" id="UPA00556"/>
<dbReference type="PANTHER" id="PTHR45398">
    <property type="match status" value="1"/>
</dbReference>
<dbReference type="InterPro" id="IPR045851">
    <property type="entry name" value="AMP-bd_C_sf"/>
</dbReference>
<dbReference type="Gene3D" id="3.40.50.12780">
    <property type="entry name" value="N-terminal domain of ligase-like"/>
    <property type="match status" value="1"/>
</dbReference>
<comment type="subcellular location">
    <subcellularLocation>
        <location evidence="7">Cytoplasm</location>
    </subcellularLocation>
</comment>
<dbReference type="SUPFAM" id="SSF56801">
    <property type="entry name" value="Acetyl-CoA synthetase-like"/>
    <property type="match status" value="1"/>
</dbReference>
<dbReference type="RefSeq" id="WP_166010669.1">
    <property type="nucleotide sequence ID" value="NZ_CP049888.1"/>
</dbReference>
<keyword evidence="3 7" id="KW-0547">Nucleotide-binding</keyword>
<sequence>MKIKNIVKTIDQYGNTTPENLVYKFHDQVFTYKNLKNHSDSLAAYLDGLKMPRQSNVIVFGGHEYEMIASFLGLSKAGYTFVPVDKNSSIERIKHIIEIAKPSLILAINDFPVQTAIPVVNLNALKQIIHSDHLYELTHEIKASENYYIIFTSGTTGRPKGVQISHDNLLSYTNWMLASEVFAVPQAPQMLAQPPYSFDLSVMYWAPTLTLGGTLFPISSEENSNFKQLYLAISNLPIQIWTSTPSFVDLALVSDNFNAKNYPSIEAFYFDGEELTVKTAKNLKSRFPNARIINAYGPTEATVAISAIEINNLMIERNERLPIGIPNPAAHILILNDHGEVSSENQIGEIIITGPTVSKGYLHNTMQTDRSFFKINDHWAYRSGDLGRIDQNGILYYNGRIDFQIKLNGYRIELEEVSQNLHQSSLIESAVAIPRYDRDKYKVKQLLAYIVLKKGIKNKYDNEFLITKAIKTQLQSVMMPYMIPSRFIFQDQLPMTKNGKIDVKKIIQEVNEK</sequence>
<feature type="binding site" evidence="7">
    <location>
        <position position="500"/>
    </location>
    <ligand>
        <name>ATP</name>
        <dbReference type="ChEBI" id="CHEBI:30616"/>
    </ligand>
</feature>
<dbReference type="CDD" id="cd05945">
    <property type="entry name" value="DltA"/>
    <property type="match status" value="1"/>
</dbReference>
<evidence type="ECO:0000256" key="4">
    <source>
        <dbReference type="ARBA" id="ARBA00022840"/>
    </source>
</evidence>
<evidence type="ECO:0000256" key="5">
    <source>
        <dbReference type="ARBA" id="ARBA00054605"/>
    </source>
</evidence>
<proteinExistence type="inferred from homology"/>
<dbReference type="NCBIfam" id="TIGR01733">
    <property type="entry name" value="AA-adenyl-dom"/>
    <property type="match status" value="1"/>
</dbReference>